<evidence type="ECO:0000256" key="1">
    <source>
        <dbReference type="SAM" id="MobiDB-lite"/>
    </source>
</evidence>
<keyword evidence="4" id="KW-1185">Reference proteome</keyword>
<dbReference type="Proteomes" id="UP000182836">
    <property type="component" value="Unassembled WGS sequence"/>
</dbReference>
<evidence type="ECO:0000313" key="5">
    <source>
        <dbReference type="Proteomes" id="UP000182836"/>
    </source>
</evidence>
<feature type="compositionally biased region" description="Polar residues" evidence="1">
    <location>
        <begin position="8"/>
        <end position="21"/>
    </location>
</feature>
<proteinExistence type="predicted"/>
<sequence length="89" mass="9929">MHSKKAWTETSTWNERSQGENAVTESILETVFPPNSLLSRPLNVTVRGTGIISVINEQDEGGFVRSRTRVVPRPLAPYRVGGLFIFLES</sequence>
<dbReference type="RefSeq" id="WP_043063183.1">
    <property type="nucleotide sequence ID" value="NZ_BJOA01000162.1"/>
</dbReference>
<dbReference type="PATRIC" id="fig|47500.12.peg.3938"/>
<dbReference type="EMBL" id="LGUG01000004">
    <property type="protein sequence ID" value="KON94982.1"/>
    <property type="molecule type" value="Genomic_DNA"/>
</dbReference>
<gene>
    <name evidence="2" type="ORF">AF333_05275</name>
    <name evidence="3" type="ORF">SAMN04487909_14726</name>
</gene>
<protein>
    <submittedName>
        <fullName evidence="2">Uncharacterized protein</fullName>
    </submittedName>
</protein>
<organism evidence="2 4">
    <name type="scientific">Aneurinibacillus migulanus</name>
    <name type="common">Bacillus migulanus</name>
    <dbReference type="NCBI Taxonomy" id="47500"/>
    <lineage>
        <taxon>Bacteria</taxon>
        <taxon>Bacillati</taxon>
        <taxon>Bacillota</taxon>
        <taxon>Bacilli</taxon>
        <taxon>Bacillales</taxon>
        <taxon>Paenibacillaceae</taxon>
        <taxon>Aneurinibacillus group</taxon>
        <taxon>Aneurinibacillus</taxon>
    </lineage>
</organism>
<accession>A0A0D1VK61</accession>
<dbReference type="STRING" id="47500.AF333_05275"/>
<dbReference type="AlphaFoldDB" id="A0A0D1VK61"/>
<feature type="region of interest" description="Disordered" evidence="1">
    <location>
        <begin position="1"/>
        <end position="21"/>
    </location>
</feature>
<reference evidence="3 5" key="2">
    <citation type="submission" date="2016-10" db="EMBL/GenBank/DDBJ databases">
        <authorList>
            <person name="de Groot N.N."/>
        </authorList>
    </citation>
    <scope>NUCLEOTIDE SEQUENCE [LARGE SCALE GENOMIC DNA]</scope>
    <source>
        <strain evidence="3 5">DSM 2895</strain>
    </source>
</reference>
<evidence type="ECO:0000313" key="2">
    <source>
        <dbReference type="EMBL" id="KON94982.1"/>
    </source>
</evidence>
<reference evidence="2 4" key="1">
    <citation type="submission" date="2015-07" db="EMBL/GenBank/DDBJ databases">
        <title>Fjat-14205 dsm 2895.</title>
        <authorList>
            <person name="Liu B."/>
            <person name="Wang J."/>
            <person name="Zhu Y."/>
            <person name="Liu G."/>
            <person name="Chen Q."/>
            <person name="Chen Z."/>
            <person name="Lan J."/>
            <person name="Che J."/>
            <person name="Ge C."/>
            <person name="Shi H."/>
            <person name="Pan Z."/>
            <person name="Liu X."/>
        </authorList>
    </citation>
    <scope>NUCLEOTIDE SEQUENCE [LARGE SCALE GENOMIC DNA]</scope>
    <source>
        <strain evidence="2 4">DSM 2895</strain>
    </source>
</reference>
<name>A0A0D1VK61_ANEMI</name>
<dbReference type="Proteomes" id="UP000037269">
    <property type="component" value="Unassembled WGS sequence"/>
</dbReference>
<evidence type="ECO:0000313" key="4">
    <source>
        <dbReference type="Proteomes" id="UP000037269"/>
    </source>
</evidence>
<evidence type="ECO:0000313" key="3">
    <source>
        <dbReference type="EMBL" id="SDK28653.1"/>
    </source>
</evidence>
<dbReference type="EMBL" id="FNED01000047">
    <property type="protein sequence ID" value="SDK28653.1"/>
    <property type="molecule type" value="Genomic_DNA"/>
</dbReference>